<dbReference type="Pfam" id="PF00383">
    <property type="entry name" value="dCMP_cyt_deam_1"/>
    <property type="match status" value="1"/>
</dbReference>
<keyword evidence="4" id="KW-0862">Zinc</keyword>
<dbReference type="RefSeq" id="WP_406792367.1">
    <property type="nucleotide sequence ID" value="NZ_JBJHZX010000016.1"/>
</dbReference>
<dbReference type="InterPro" id="IPR002125">
    <property type="entry name" value="CMP_dCMP_dom"/>
</dbReference>
<dbReference type="SUPFAM" id="SSF53927">
    <property type="entry name" value="Cytidine deaminase-like"/>
    <property type="match status" value="1"/>
</dbReference>
<dbReference type="Proteomes" id="UP001623660">
    <property type="component" value="Unassembled WGS sequence"/>
</dbReference>
<keyword evidence="7" id="KW-1185">Reference proteome</keyword>
<organism evidence="6 7">
    <name type="scientific">Candidatus Clostridium eludens</name>
    <dbReference type="NCBI Taxonomy" id="3381663"/>
    <lineage>
        <taxon>Bacteria</taxon>
        <taxon>Bacillati</taxon>
        <taxon>Bacillota</taxon>
        <taxon>Clostridia</taxon>
        <taxon>Eubacteriales</taxon>
        <taxon>Clostridiaceae</taxon>
        <taxon>Clostridium</taxon>
    </lineage>
</organism>
<dbReference type="Gene3D" id="3.40.140.10">
    <property type="entry name" value="Cytidine Deaminase, domain 2"/>
    <property type="match status" value="1"/>
</dbReference>
<evidence type="ECO:0000256" key="4">
    <source>
        <dbReference type="ARBA" id="ARBA00022833"/>
    </source>
</evidence>
<gene>
    <name evidence="6" type="ORF">ACJDU8_11895</name>
</gene>
<comment type="similarity">
    <text evidence="1">Belongs to the cytidine and deoxycytidylate deaminase family.</text>
</comment>
<feature type="domain" description="CMP/dCMP-type deaminase" evidence="5">
    <location>
        <begin position="3"/>
        <end position="132"/>
    </location>
</feature>
<proteinExistence type="inferred from homology"/>
<accession>A0ABW8SJN5</accession>
<dbReference type="InterPro" id="IPR050202">
    <property type="entry name" value="Cyt/Deoxycyt_deaminase"/>
</dbReference>
<comment type="caution">
    <text evidence="6">The sequence shown here is derived from an EMBL/GenBank/DDBJ whole genome shotgun (WGS) entry which is preliminary data.</text>
</comment>
<dbReference type="CDD" id="cd01283">
    <property type="entry name" value="cytidine_deaminase"/>
    <property type="match status" value="1"/>
</dbReference>
<dbReference type="PROSITE" id="PS00903">
    <property type="entry name" value="CYT_DCMP_DEAMINASES_1"/>
    <property type="match status" value="1"/>
</dbReference>
<dbReference type="EMBL" id="JBJHZX010000016">
    <property type="protein sequence ID" value="MFL0196257.1"/>
    <property type="molecule type" value="Genomic_DNA"/>
</dbReference>
<dbReference type="InterPro" id="IPR016192">
    <property type="entry name" value="APOBEC/CMP_deaminase_Zn-bd"/>
</dbReference>
<keyword evidence="3" id="KW-0378">Hydrolase</keyword>
<dbReference type="PANTHER" id="PTHR11644">
    <property type="entry name" value="CYTIDINE DEAMINASE"/>
    <property type="match status" value="1"/>
</dbReference>
<evidence type="ECO:0000256" key="2">
    <source>
        <dbReference type="ARBA" id="ARBA00022723"/>
    </source>
</evidence>
<dbReference type="InterPro" id="IPR016193">
    <property type="entry name" value="Cytidine_deaminase-like"/>
</dbReference>
<reference evidence="6 7" key="1">
    <citation type="submission" date="2024-11" db="EMBL/GenBank/DDBJ databases">
        <authorList>
            <person name="Heng Y.C."/>
            <person name="Lim A.C.H."/>
            <person name="Lee J.K.Y."/>
            <person name="Kittelmann S."/>
        </authorList>
    </citation>
    <scope>NUCLEOTIDE SEQUENCE [LARGE SCALE GENOMIC DNA]</scope>
    <source>
        <strain evidence="6 7">WILCCON 0269</strain>
    </source>
</reference>
<evidence type="ECO:0000256" key="3">
    <source>
        <dbReference type="ARBA" id="ARBA00022801"/>
    </source>
</evidence>
<keyword evidence="2" id="KW-0479">Metal-binding</keyword>
<dbReference type="PROSITE" id="PS51747">
    <property type="entry name" value="CYT_DCMP_DEAMINASES_2"/>
    <property type="match status" value="1"/>
</dbReference>
<sequence>MEQDIWEVLYEKAREVQKSRVISPFIEAGGVASAILTKSGNIYVGVCIDTASTLGMCAERNAIANMITHGESKIDKVVAIVEDGSVGSPCGACREYMMQLDKDSSEIEILIDYKTRKTVRLKYLIPDWWGAYRFND</sequence>
<evidence type="ECO:0000313" key="6">
    <source>
        <dbReference type="EMBL" id="MFL0196257.1"/>
    </source>
</evidence>
<dbReference type="PANTHER" id="PTHR11644:SF2">
    <property type="entry name" value="CYTIDINE DEAMINASE"/>
    <property type="match status" value="1"/>
</dbReference>
<evidence type="ECO:0000259" key="5">
    <source>
        <dbReference type="PROSITE" id="PS51747"/>
    </source>
</evidence>
<protein>
    <submittedName>
        <fullName evidence="6">Cytidine deaminase family protein</fullName>
    </submittedName>
</protein>
<evidence type="ECO:0000313" key="7">
    <source>
        <dbReference type="Proteomes" id="UP001623660"/>
    </source>
</evidence>
<evidence type="ECO:0000256" key="1">
    <source>
        <dbReference type="ARBA" id="ARBA00006576"/>
    </source>
</evidence>
<name>A0ABW8SJN5_9CLOT</name>